<dbReference type="InterPro" id="IPR031481">
    <property type="entry name" value="Glyco_tran_10_N"/>
</dbReference>
<evidence type="ECO:0000256" key="8">
    <source>
        <dbReference type="ARBA" id="ARBA00022989"/>
    </source>
</evidence>
<evidence type="ECO:0000256" key="7">
    <source>
        <dbReference type="ARBA" id="ARBA00022968"/>
    </source>
</evidence>
<comment type="subcellular location">
    <subcellularLocation>
        <location evidence="1 12">Golgi apparatus</location>
        <location evidence="1 12">Golgi stack membrane</location>
        <topology evidence="1 12">Single-pass type II membrane protein</topology>
    </subcellularLocation>
</comment>
<sequence length="396" mass="45576">MESTKFAPHNAKRLKTFGYISLATCAFVALILIANNKNALVGDQFTQMISLSAKEKNAKTMPPILVWNAEYYGDAMLRMLEGFVAGYPSLSDKVKCSHSCDYTDDRRIETNASAIIFFLHEKCPIDVWPQHRRADQTYVMFTAESPVNTLPYYNRSIMTDTWFNATVTYRTDSTVVMPYDRLIRITPDTPEEDIWTDLEVLNKVRNKSALAFQVVSNCNASSGRELLVKKLSEFIPIDVSGGCTQRACDQNCYWQKMDSHFFYLAFENSVCTQYVTEKFWRSLRALTVPVVLRRSVLAGVEVPQNAFIAADDFGSVKELADHLKALQNDTKRYLQHFEWTKRYRKSHFAILNSPLCTLCQFAHRQFEQDLTNNVNLDNHWTTKDCKTNFVQNFLIK</sequence>
<keyword evidence="4 12" id="KW-0328">Glycosyltransferase</keyword>
<evidence type="ECO:0000313" key="16">
    <source>
        <dbReference type="WBParaSite" id="Gr19_v10_g9371.t1"/>
    </source>
</evidence>
<evidence type="ECO:0000256" key="5">
    <source>
        <dbReference type="ARBA" id="ARBA00022679"/>
    </source>
</evidence>
<dbReference type="SUPFAM" id="SSF53756">
    <property type="entry name" value="UDP-Glycosyltransferase/glycogen phosphorylase"/>
    <property type="match status" value="1"/>
</dbReference>
<dbReference type="FunFam" id="3.40.50.11660:FF:000002">
    <property type="entry name" value="Alpha-(1,3)-fucosyltransferase"/>
    <property type="match status" value="1"/>
</dbReference>
<dbReference type="AlphaFoldDB" id="A0A914ICL3"/>
<proteinExistence type="inferred from homology"/>
<comment type="similarity">
    <text evidence="3 12">Belongs to the glycosyltransferase 10 family.</text>
</comment>
<keyword evidence="15" id="KW-1185">Reference proteome</keyword>
<evidence type="ECO:0000256" key="4">
    <source>
        <dbReference type="ARBA" id="ARBA00022676"/>
    </source>
</evidence>
<evidence type="ECO:0000256" key="12">
    <source>
        <dbReference type="RuleBase" id="RU003832"/>
    </source>
</evidence>
<feature type="domain" description="Fucosyltransferase N-terminal" evidence="14">
    <location>
        <begin position="62"/>
        <end position="179"/>
    </location>
</feature>
<dbReference type="PANTHER" id="PTHR48438:SF1">
    <property type="entry name" value="ALPHA-(1,3)-FUCOSYLTRANSFERASE C-RELATED"/>
    <property type="match status" value="1"/>
</dbReference>
<evidence type="ECO:0000256" key="9">
    <source>
        <dbReference type="ARBA" id="ARBA00023034"/>
    </source>
</evidence>
<dbReference type="GO" id="GO:0008417">
    <property type="term" value="F:fucosyltransferase activity"/>
    <property type="evidence" value="ECO:0007669"/>
    <property type="project" value="InterPro"/>
</dbReference>
<evidence type="ECO:0000259" key="13">
    <source>
        <dbReference type="Pfam" id="PF00852"/>
    </source>
</evidence>
<dbReference type="Proteomes" id="UP000887572">
    <property type="component" value="Unplaced"/>
</dbReference>
<dbReference type="Pfam" id="PF17039">
    <property type="entry name" value="Glyco_tran_10_N"/>
    <property type="match status" value="1"/>
</dbReference>
<keyword evidence="7" id="KW-0735">Signal-anchor</keyword>
<organism evidence="15 16">
    <name type="scientific">Globodera rostochiensis</name>
    <name type="common">Golden nematode worm</name>
    <name type="synonym">Heterodera rostochiensis</name>
    <dbReference type="NCBI Taxonomy" id="31243"/>
    <lineage>
        <taxon>Eukaryota</taxon>
        <taxon>Metazoa</taxon>
        <taxon>Ecdysozoa</taxon>
        <taxon>Nematoda</taxon>
        <taxon>Chromadorea</taxon>
        <taxon>Rhabditida</taxon>
        <taxon>Tylenchina</taxon>
        <taxon>Tylenchomorpha</taxon>
        <taxon>Tylenchoidea</taxon>
        <taxon>Heteroderidae</taxon>
        <taxon>Heteroderinae</taxon>
        <taxon>Globodera</taxon>
    </lineage>
</organism>
<dbReference type="Pfam" id="PF00852">
    <property type="entry name" value="Glyco_transf_10"/>
    <property type="match status" value="1"/>
</dbReference>
<name>A0A914ICL3_GLORO</name>
<dbReference type="InterPro" id="IPR055270">
    <property type="entry name" value="Glyco_tran_10_C"/>
</dbReference>
<dbReference type="WBParaSite" id="Gr19_v10_g9371.t1">
    <property type="protein sequence ID" value="Gr19_v10_g9371.t1"/>
    <property type="gene ID" value="Gr19_v10_g9371"/>
</dbReference>
<feature type="domain" description="Fucosyltransferase C-terminal" evidence="13">
    <location>
        <begin position="205"/>
        <end position="369"/>
    </location>
</feature>
<keyword evidence="5 12" id="KW-0808">Transferase</keyword>
<keyword evidence="10 12" id="KW-0472">Membrane</keyword>
<reference evidence="16" key="1">
    <citation type="submission" date="2022-11" db="UniProtKB">
        <authorList>
            <consortium name="WormBaseParasite"/>
        </authorList>
    </citation>
    <scope>IDENTIFICATION</scope>
</reference>
<comment type="pathway">
    <text evidence="2">Protein modification; protein glycosylation.</text>
</comment>
<dbReference type="Gene3D" id="3.40.50.11660">
    <property type="entry name" value="Glycosyl transferase family 10, C-terminal domain"/>
    <property type="match status" value="1"/>
</dbReference>
<keyword evidence="6 12" id="KW-0812">Transmembrane</keyword>
<evidence type="ECO:0000256" key="1">
    <source>
        <dbReference type="ARBA" id="ARBA00004447"/>
    </source>
</evidence>
<keyword evidence="8 12" id="KW-1133">Transmembrane helix</keyword>
<protein>
    <recommendedName>
        <fullName evidence="12">Fucosyltransferase</fullName>
        <ecNumber evidence="12">2.4.1.-</ecNumber>
    </recommendedName>
</protein>
<dbReference type="GO" id="GO:0032580">
    <property type="term" value="C:Golgi cisterna membrane"/>
    <property type="evidence" value="ECO:0007669"/>
    <property type="project" value="UniProtKB-SubCell"/>
</dbReference>
<keyword evidence="9 12" id="KW-0333">Golgi apparatus</keyword>
<keyword evidence="11" id="KW-0325">Glycoprotein</keyword>
<dbReference type="PANTHER" id="PTHR48438">
    <property type="entry name" value="ALPHA-(1,3)-FUCOSYLTRANSFERASE C-RELATED"/>
    <property type="match status" value="1"/>
</dbReference>
<evidence type="ECO:0000313" key="15">
    <source>
        <dbReference type="Proteomes" id="UP000887572"/>
    </source>
</evidence>
<dbReference type="InterPro" id="IPR001503">
    <property type="entry name" value="Glyco_trans_10"/>
</dbReference>
<accession>A0A914ICL3</accession>
<evidence type="ECO:0000259" key="14">
    <source>
        <dbReference type="Pfam" id="PF17039"/>
    </source>
</evidence>
<evidence type="ECO:0000256" key="11">
    <source>
        <dbReference type="ARBA" id="ARBA00023180"/>
    </source>
</evidence>
<evidence type="ECO:0000256" key="2">
    <source>
        <dbReference type="ARBA" id="ARBA00004922"/>
    </source>
</evidence>
<evidence type="ECO:0000256" key="3">
    <source>
        <dbReference type="ARBA" id="ARBA00008919"/>
    </source>
</evidence>
<feature type="transmembrane region" description="Helical" evidence="12">
    <location>
        <begin position="16"/>
        <end position="34"/>
    </location>
</feature>
<dbReference type="EC" id="2.4.1.-" evidence="12"/>
<evidence type="ECO:0000256" key="10">
    <source>
        <dbReference type="ARBA" id="ARBA00023136"/>
    </source>
</evidence>
<dbReference type="InterPro" id="IPR038577">
    <property type="entry name" value="GT10-like_C_sf"/>
</dbReference>
<evidence type="ECO:0000256" key="6">
    <source>
        <dbReference type="ARBA" id="ARBA00022692"/>
    </source>
</evidence>